<keyword evidence="1 7" id="KW-0723">Serine/threonine-protein kinase</keyword>
<comment type="caution">
    <text evidence="10">The sequence shown here is derived from an EMBL/GenBank/DDBJ whole genome shotgun (WGS) entry which is preliminary data.</text>
</comment>
<evidence type="ECO:0000256" key="8">
    <source>
        <dbReference type="RuleBase" id="RU367134"/>
    </source>
</evidence>
<keyword evidence="2 8" id="KW-0808">Transferase</keyword>
<comment type="similarity">
    <text evidence="8">Belongs to the protein kinase superfamily. Ser/Thr protein kinase family. Aurora subfamily.</text>
</comment>
<dbReference type="EMBL" id="CAXAMM010009159">
    <property type="protein sequence ID" value="CAK9019607.1"/>
    <property type="molecule type" value="Genomic_DNA"/>
</dbReference>
<dbReference type="Gene3D" id="1.10.510.10">
    <property type="entry name" value="Transferase(Phosphotransferase) domain 1"/>
    <property type="match status" value="2"/>
</dbReference>
<evidence type="ECO:0000256" key="3">
    <source>
        <dbReference type="ARBA" id="ARBA00022741"/>
    </source>
</evidence>
<feature type="binding site" evidence="6">
    <location>
        <position position="31"/>
    </location>
    <ligand>
        <name>ATP</name>
        <dbReference type="ChEBI" id="CHEBI:30616"/>
    </ligand>
</feature>
<evidence type="ECO:0000256" key="6">
    <source>
        <dbReference type="PROSITE-ProRule" id="PRU10141"/>
    </source>
</evidence>
<evidence type="ECO:0000313" key="10">
    <source>
        <dbReference type="EMBL" id="CAK9019607.1"/>
    </source>
</evidence>
<proteinExistence type="inferred from homology"/>
<gene>
    <name evidence="10" type="ORF">SCF082_LOCUS14587</name>
</gene>
<dbReference type="SUPFAM" id="SSF56112">
    <property type="entry name" value="Protein kinase-like (PK-like)"/>
    <property type="match status" value="1"/>
</dbReference>
<feature type="non-terminal residue" evidence="10">
    <location>
        <position position="1"/>
    </location>
</feature>
<dbReference type="Pfam" id="PF00069">
    <property type="entry name" value="Pkinase"/>
    <property type="match status" value="1"/>
</dbReference>
<dbReference type="PANTHER" id="PTHR24350">
    <property type="entry name" value="SERINE/THREONINE-PROTEIN KINASE IAL-RELATED"/>
    <property type="match status" value="1"/>
</dbReference>
<dbReference type="PROSITE" id="PS00108">
    <property type="entry name" value="PROTEIN_KINASE_ST"/>
    <property type="match status" value="1"/>
</dbReference>
<dbReference type="EC" id="2.7.11.1" evidence="8"/>
<evidence type="ECO:0000313" key="11">
    <source>
        <dbReference type="Proteomes" id="UP001642464"/>
    </source>
</evidence>
<dbReference type="SMART" id="SM00220">
    <property type="entry name" value="S_TKc"/>
    <property type="match status" value="1"/>
</dbReference>
<accession>A0ABP0JZ38</accession>
<sequence>DFEIGKPLGRGKYGIVYKATVKRTKQVVALKVLDKEQLQRDDMYTQLRQEVEIHSRLKHTNILQLLGYFYCPKRVYLILEFAANGELYKRMKAQPDGKFDETTAAKYVAQLASALDYCHSFNVIHRDVKPENILLSQDDCLKLADFGWAAHDRRGYNGYMSTARLNLSSQISAGVNGERERSSHFNLGNRRTTMCGTLDYLAPEMVRGKAYDETVDNWTVGVLAYELLVGTPPFEPTAADELSAMHGAPPTVGHQYSTPQVHNPHHHHAHHNSISSYSSLLATPQSCVSENETTFRKISQLDYRFPDHVSREAKDLIRRLLHRHPERRLSLFEVLRHPWIQKNIDLPQA</sequence>
<evidence type="ECO:0000256" key="5">
    <source>
        <dbReference type="ARBA" id="ARBA00022840"/>
    </source>
</evidence>
<keyword evidence="5 6" id="KW-0067">ATP-binding</keyword>
<protein>
    <recommendedName>
        <fullName evidence="8">Aurora kinase</fullName>
        <ecNumber evidence="8">2.7.11.1</ecNumber>
    </recommendedName>
</protein>
<comment type="catalytic activity">
    <reaction evidence="8">
        <text>L-threonyl-[protein] + ATP = O-phospho-L-threonyl-[protein] + ADP + H(+)</text>
        <dbReference type="Rhea" id="RHEA:46608"/>
        <dbReference type="Rhea" id="RHEA-COMP:11060"/>
        <dbReference type="Rhea" id="RHEA-COMP:11605"/>
        <dbReference type="ChEBI" id="CHEBI:15378"/>
        <dbReference type="ChEBI" id="CHEBI:30013"/>
        <dbReference type="ChEBI" id="CHEBI:30616"/>
        <dbReference type="ChEBI" id="CHEBI:61977"/>
        <dbReference type="ChEBI" id="CHEBI:456216"/>
        <dbReference type="EC" id="2.7.11.1"/>
    </reaction>
</comment>
<dbReference type="InterPro" id="IPR008271">
    <property type="entry name" value="Ser/Thr_kinase_AS"/>
</dbReference>
<dbReference type="PROSITE" id="PS50011">
    <property type="entry name" value="PROTEIN_KINASE_DOM"/>
    <property type="match status" value="1"/>
</dbReference>
<evidence type="ECO:0000256" key="4">
    <source>
        <dbReference type="ARBA" id="ARBA00022777"/>
    </source>
</evidence>
<evidence type="ECO:0000256" key="2">
    <source>
        <dbReference type="ARBA" id="ARBA00022679"/>
    </source>
</evidence>
<dbReference type="InterPro" id="IPR017441">
    <property type="entry name" value="Protein_kinase_ATP_BS"/>
</dbReference>
<evidence type="ECO:0000259" key="9">
    <source>
        <dbReference type="PROSITE" id="PS50011"/>
    </source>
</evidence>
<comment type="catalytic activity">
    <reaction evidence="8">
        <text>L-seryl-[protein] + ATP = O-phospho-L-seryl-[protein] + ADP + H(+)</text>
        <dbReference type="Rhea" id="RHEA:17989"/>
        <dbReference type="Rhea" id="RHEA-COMP:9863"/>
        <dbReference type="Rhea" id="RHEA-COMP:11604"/>
        <dbReference type="ChEBI" id="CHEBI:15378"/>
        <dbReference type="ChEBI" id="CHEBI:29999"/>
        <dbReference type="ChEBI" id="CHEBI:30616"/>
        <dbReference type="ChEBI" id="CHEBI:83421"/>
        <dbReference type="ChEBI" id="CHEBI:456216"/>
        <dbReference type="EC" id="2.7.11.1"/>
    </reaction>
</comment>
<name>A0ABP0JZ38_9DINO</name>
<keyword evidence="4 8" id="KW-0418">Kinase</keyword>
<dbReference type="InterPro" id="IPR000719">
    <property type="entry name" value="Prot_kinase_dom"/>
</dbReference>
<reference evidence="10 11" key="1">
    <citation type="submission" date="2024-02" db="EMBL/GenBank/DDBJ databases">
        <authorList>
            <person name="Chen Y."/>
            <person name="Shah S."/>
            <person name="Dougan E. K."/>
            <person name="Thang M."/>
            <person name="Chan C."/>
        </authorList>
    </citation>
    <scope>NUCLEOTIDE SEQUENCE [LARGE SCALE GENOMIC DNA]</scope>
</reference>
<dbReference type="InterPro" id="IPR030616">
    <property type="entry name" value="Aur-like"/>
</dbReference>
<dbReference type="InterPro" id="IPR011009">
    <property type="entry name" value="Kinase-like_dom_sf"/>
</dbReference>
<feature type="domain" description="Protein kinase" evidence="9">
    <location>
        <begin position="2"/>
        <end position="340"/>
    </location>
</feature>
<keyword evidence="11" id="KW-1185">Reference proteome</keyword>
<keyword evidence="3 6" id="KW-0547">Nucleotide-binding</keyword>
<organism evidence="10 11">
    <name type="scientific">Durusdinium trenchii</name>
    <dbReference type="NCBI Taxonomy" id="1381693"/>
    <lineage>
        <taxon>Eukaryota</taxon>
        <taxon>Sar</taxon>
        <taxon>Alveolata</taxon>
        <taxon>Dinophyceae</taxon>
        <taxon>Suessiales</taxon>
        <taxon>Symbiodiniaceae</taxon>
        <taxon>Durusdinium</taxon>
    </lineage>
</organism>
<evidence type="ECO:0000256" key="7">
    <source>
        <dbReference type="RuleBase" id="RU000304"/>
    </source>
</evidence>
<dbReference type="Proteomes" id="UP001642464">
    <property type="component" value="Unassembled WGS sequence"/>
</dbReference>
<dbReference type="PROSITE" id="PS00107">
    <property type="entry name" value="PROTEIN_KINASE_ATP"/>
    <property type="match status" value="1"/>
</dbReference>
<evidence type="ECO:0000256" key="1">
    <source>
        <dbReference type="ARBA" id="ARBA00022527"/>
    </source>
</evidence>
<dbReference type="CDD" id="cd14007">
    <property type="entry name" value="STKc_Aurora"/>
    <property type="match status" value="1"/>
</dbReference>